<dbReference type="Proteomes" id="UP000247498">
    <property type="component" value="Unassembled WGS sequence"/>
</dbReference>
<sequence>MPLPAFWVGAAGDVDVSATWEPAEGAAPAEQGRLSATLQPPRGSEPAPPLELALCPSPAASAAAPPVLRLRCGARLAELRVQRAGDREPHYAGTLRGAPGCSEGAWQFSVELPAACVLARLKLLSLADKGSCPIVLEAAGAAAGPQPDGSGPLEQHPCEASSPAGARLSQLDELRLLAQHAAAGGLAGAQAEGAAQLPPSLKLLQEKLTAGGSGADGGGSGSASAVQALAAAVARGVLMEQRRQQQHPAQPPTQLRHPQQQQLEQQEQQQEHGQQDGIGISAGAAAGGSGFRPSAEAQWLAARLEASIHAAVQAAEARLQGCVAGLVERLAALEARLGGEEPFQPPSRGQE</sequence>
<evidence type="ECO:0000313" key="2">
    <source>
        <dbReference type="EMBL" id="GBF88632.1"/>
    </source>
</evidence>
<keyword evidence="3" id="KW-1185">Reference proteome</keyword>
<feature type="region of interest" description="Disordered" evidence="1">
    <location>
        <begin position="141"/>
        <end position="165"/>
    </location>
</feature>
<proteinExistence type="predicted"/>
<name>A0A2V0NPY6_9CHLO</name>
<evidence type="ECO:0000256" key="1">
    <source>
        <dbReference type="SAM" id="MobiDB-lite"/>
    </source>
</evidence>
<protein>
    <submittedName>
        <fullName evidence="2">Uncharacterized protein</fullName>
    </submittedName>
</protein>
<dbReference type="AlphaFoldDB" id="A0A2V0NPY6"/>
<organism evidence="2 3">
    <name type="scientific">Raphidocelis subcapitata</name>
    <dbReference type="NCBI Taxonomy" id="307507"/>
    <lineage>
        <taxon>Eukaryota</taxon>
        <taxon>Viridiplantae</taxon>
        <taxon>Chlorophyta</taxon>
        <taxon>core chlorophytes</taxon>
        <taxon>Chlorophyceae</taxon>
        <taxon>CS clade</taxon>
        <taxon>Sphaeropleales</taxon>
        <taxon>Selenastraceae</taxon>
        <taxon>Raphidocelis</taxon>
    </lineage>
</organism>
<gene>
    <name evidence="2" type="ORF">Rsub_01347</name>
</gene>
<comment type="caution">
    <text evidence="2">The sequence shown here is derived from an EMBL/GenBank/DDBJ whole genome shotgun (WGS) entry which is preliminary data.</text>
</comment>
<feature type="region of interest" description="Disordered" evidence="1">
    <location>
        <begin position="240"/>
        <end position="291"/>
    </location>
</feature>
<feature type="region of interest" description="Disordered" evidence="1">
    <location>
        <begin position="25"/>
        <end position="50"/>
    </location>
</feature>
<evidence type="ECO:0000313" key="3">
    <source>
        <dbReference type="Proteomes" id="UP000247498"/>
    </source>
</evidence>
<reference evidence="2 3" key="1">
    <citation type="journal article" date="2018" name="Sci. Rep.">
        <title>Raphidocelis subcapitata (=Pseudokirchneriella subcapitata) provides an insight into genome evolution and environmental adaptations in the Sphaeropleales.</title>
        <authorList>
            <person name="Suzuki S."/>
            <person name="Yamaguchi H."/>
            <person name="Nakajima N."/>
            <person name="Kawachi M."/>
        </authorList>
    </citation>
    <scope>NUCLEOTIDE SEQUENCE [LARGE SCALE GENOMIC DNA]</scope>
    <source>
        <strain evidence="2 3">NIES-35</strain>
    </source>
</reference>
<dbReference type="EMBL" id="BDRX01000005">
    <property type="protein sequence ID" value="GBF88632.1"/>
    <property type="molecule type" value="Genomic_DNA"/>
</dbReference>
<feature type="compositionally biased region" description="Low complexity" evidence="1">
    <location>
        <begin position="246"/>
        <end position="268"/>
    </location>
</feature>
<dbReference type="InParanoid" id="A0A2V0NPY6"/>
<accession>A0A2V0NPY6</accession>
<feature type="compositionally biased region" description="Low complexity" evidence="1">
    <location>
        <begin position="275"/>
        <end position="284"/>
    </location>
</feature>